<accession>A0A3P8GLU4</accession>
<evidence type="ECO:0000313" key="3">
    <source>
        <dbReference type="Proteomes" id="UP000269396"/>
    </source>
</evidence>
<keyword evidence="3" id="KW-1185">Reference proteome</keyword>
<proteinExistence type="predicted"/>
<protein>
    <submittedName>
        <fullName evidence="2">Uncharacterized protein</fullName>
    </submittedName>
</protein>
<reference evidence="2 3" key="1">
    <citation type="submission" date="2018-11" db="EMBL/GenBank/DDBJ databases">
        <authorList>
            <consortium name="Pathogen Informatics"/>
        </authorList>
    </citation>
    <scope>NUCLEOTIDE SEQUENCE [LARGE SCALE GENOMIC DNA]</scope>
    <source>
        <strain>Denwood</strain>
        <strain evidence="3">Zambia</strain>
    </source>
</reference>
<evidence type="ECO:0000313" key="2">
    <source>
        <dbReference type="EMBL" id="VDP79310.1"/>
    </source>
</evidence>
<sequence>MSSLRKTFDKYNNNSGGFDGSIQFRQTVENEKKPPTSLNILLCILNEILYHPLNYSWKQLTDNMSNTDANVDDMISKHYLTIKSIRLIRQFSMEIYHFLHINPLHLIKWLSNQHQHYQSTNDNISFYTVINHLFNLFISNLPVPTNTSHIIDPIWSAKFDLFSLTLEQDIAQLSSVINKNLQNCKDCLSVSSSSSSSSPLDLRPKSYYNKSIRCFMNPLTRSLYTLFLCTIIDDQLPDDGDDNKKLDELIMKSLIELPSENNHHHSKQTKPLNIEFLNYYGKLLITMLTHSNILVSSATRDALCRLIINARPKCRITWFKNHSSLSHRYNSCYRKSSVSRSSESKFTKPLSERNISQNTDTDLLSVKGSNLAYTSLGSNTPTTPTVSSGRSFQSRTTPYSGRRRPPREYHSLHPSQLIDVLINEENPGSRELISLDDLDNVDSHQLTSLIDNHQETIGRWSYRSGTTTNRQRRSSHFLRILVSFISNFACKVITSFLNT</sequence>
<dbReference type="EMBL" id="UZAL01041962">
    <property type="protein sequence ID" value="VDP79310.1"/>
    <property type="molecule type" value="Genomic_DNA"/>
</dbReference>
<dbReference type="AlphaFoldDB" id="A0A3P8GLU4"/>
<dbReference type="Proteomes" id="UP000269396">
    <property type="component" value="Unassembled WGS sequence"/>
</dbReference>
<feature type="compositionally biased region" description="Polar residues" evidence="1">
    <location>
        <begin position="374"/>
        <end position="399"/>
    </location>
</feature>
<organism evidence="2 3">
    <name type="scientific">Schistosoma mattheei</name>
    <dbReference type="NCBI Taxonomy" id="31246"/>
    <lineage>
        <taxon>Eukaryota</taxon>
        <taxon>Metazoa</taxon>
        <taxon>Spiralia</taxon>
        <taxon>Lophotrochozoa</taxon>
        <taxon>Platyhelminthes</taxon>
        <taxon>Trematoda</taxon>
        <taxon>Digenea</taxon>
        <taxon>Strigeidida</taxon>
        <taxon>Schistosomatoidea</taxon>
        <taxon>Schistosomatidae</taxon>
        <taxon>Schistosoma</taxon>
    </lineage>
</organism>
<evidence type="ECO:0000256" key="1">
    <source>
        <dbReference type="SAM" id="MobiDB-lite"/>
    </source>
</evidence>
<name>A0A3P8GLU4_9TREM</name>
<gene>
    <name evidence="2" type="ORF">SMTD_LOCUS19252</name>
</gene>
<feature type="region of interest" description="Disordered" evidence="1">
    <location>
        <begin position="374"/>
        <end position="409"/>
    </location>
</feature>